<comment type="similarity">
    <text evidence="2">Belongs to the NrfD family.</text>
</comment>
<evidence type="ECO:0000256" key="1">
    <source>
        <dbReference type="ARBA" id="ARBA00004651"/>
    </source>
</evidence>
<dbReference type="STRING" id="871963.Desdi_2323"/>
<dbReference type="HOGENOM" id="CLU_045348_1_0_9"/>
<dbReference type="Proteomes" id="UP000010797">
    <property type="component" value="Chromosome"/>
</dbReference>
<sequence>MHLHWGWLIVIYLFLGGLGAGAYLTSYAAGKGWLGNSPALKRAGYFMAAPIVAFGTALLVFDLGQGLKKPWLLIGLLRNITSSVMTWGVYILALFICVGLVVAFFTLKKKAIPKGLEGLGAILALATCAYTGLLVAVVEAIPFWNSFAMPILFVISAISTGLSITILVANIIDRGLATDEYKTTKLHFYLVSLEIVLVAFIFSLANAGNKGAVAAESAGKAISGDLALWFWVFLVGLGLVIPLLISAYGIRKLGSSAHSGHVQAAAGSSSSVAVHEEHGFAKVLLLSDAFVVLGGFVLRYVVIFAALPIWNGTLS</sequence>
<dbReference type="Pfam" id="PF03916">
    <property type="entry name" value="NrfD"/>
    <property type="match status" value="1"/>
</dbReference>
<keyword evidence="3" id="KW-1003">Cell membrane</keyword>
<evidence type="ECO:0000256" key="7">
    <source>
        <dbReference type="SAM" id="Phobius"/>
    </source>
</evidence>
<evidence type="ECO:0000256" key="4">
    <source>
        <dbReference type="ARBA" id="ARBA00022692"/>
    </source>
</evidence>
<dbReference type="AlphaFoldDB" id="L0F7C9"/>
<keyword evidence="9" id="KW-1185">Reference proteome</keyword>
<accession>L0F7C9</accession>
<reference evidence="9" key="1">
    <citation type="submission" date="2012-02" db="EMBL/GenBank/DDBJ databases">
        <title>Complete sequence of Desulfitobacterium dichloroeliminans LMG P-21439.</title>
        <authorList>
            <person name="Lucas S."/>
            <person name="Han J."/>
            <person name="Lapidus A."/>
            <person name="Cheng J.-F."/>
            <person name="Goodwin L."/>
            <person name="Pitluck S."/>
            <person name="Peters L."/>
            <person name="Ovchinnikova G."/>
            <person name="Teshima H."/>
            <person name="Detter J.C."/>
            <person name="Han C."/>
            <person name="Tapia R."/>
            <person name="Land M."/>
            <person name="Hauser L."/>
            <person name="Kyrpides N."/>
            <person name="Ivanova N."/>
            <person name="Pagani I."/>
            <person name="Kruse T."/>
            <person name="de Vos W.M."/>
            <person name="Boon N."/>
            <person name="Smidt H."/>
            <person name="Woyke T."/>
        </authorList>
    </citation>
    <scope>NUCLEOTIDE SEQUENCE [LARGE SCALE GENOMIC DNA]</scope>
    <source>
        <strain evidence="9">LMG P-21439 / DCA1</strain>
    </source>
</reference>
<dbReference type="InterPro" id="IPR052049">
    <property type="entry name" value="Electron_transfer_protein"/>
</dbReference>
<evidence type="ECO:0000256" key="6">
    <source>
        <dbReference type="ARBA" id="ARBA00023136"/>
    </source>
</evidence>
<evidence type="ECO:0000256" key="3">
    <source>
        <dbReference type="ARBA" id="ARBA00022475"/>
    </source>
</evidence>
<evidence type="ECO:0000256" key="5">
    <source>
        <dbReference type="ARBA" id="ARBA00022989"/>
    </source>
</evidence>
<evidence type="ECO:0000313" key="9">
    <source>
        <dbReference type="Proteomes" id="UP000010797"/>
    </source>
</evidence>
<dbReference type="OrthoDB" id="9778963at2"/>
<feature type="transmembrane region" description="Helical" evidence="7">
    <location>
        <begin position="228"/>
        <end position="250"/>
    </location>
</feature>
<dbReference type="eggNOG" id="COG3301">
    <property type="taxonomic scope" value="Bacteria"/>
</dbReference>
<feature type="transmembrane region" description="Helical" evidence="7">
    <location>
        <begin position="289"/>
        <end position="310"/>
    </location>
</feature>
<dbReference type="Gene3D" id="1.20.1630.10">
    <property type="entry name" value="Formate dehydrogenase/DMSO reductase domain"/>
    <property type="match status" value="1"/>
</dbReference>
<keyword evidence="6 7" id="KW-0472">Membrane</keyword>
<evidence type="ECO:0000256" key="2">
    <source>
        <dbReference type="ARBA" id="ARBA00008929"/>
    </source>
</evidence>
<feature type="transmembrane region" description="Helical" evidence="7">
    <location>
        <begin position="87"/>
        <end position="107"/>
    </location>
</feature>
<feature type="transmembrane region" description="Helical" evidence="7">
    <location>
        <begin position="147"/>
        <end position="168"/>
    </location>
</feature>
<protein>
    <submittedName>
        <fullName evidence="8">Formate-dependent nitrite reductase, membrane component</fullName>
    </submittedName>
</protein>
<proteinExistence type="inferred from homology"/>
<feature type="transmembrane region" description="Helical" evidence="7">
    <location>
        <begin position="119"/>
        <end position="141"/>
    </location>
</feature>
<feature type="transmembrane region" description="Helical" evidence="7">
    <location>
        <begin position="188"/>
        <end position="208"/>
    </location>
</feature>
<dbReference type="RefSeq" id="WP_015262722.1">
    <property type="nucleotide sequence ID" value="NC_019903.1"/>
</dbReference>
<keyword evidence="5 7" id="KW-1133">Transmembrane helix</keyword>
<feature type="transmembrane region" description="Helical" evidence="7">
    <location>
        <begin position="45"/>
        <end position="67"/>
    </location>
</feature>
<dbReference type="InterPro" id="IPR005614">
    <property type="entry name" value="NrfD-like"/>
</dbReference>
<name>L0F7C9_DESDL</name>
<dbReference type="EMBL" id="CP003344">
    <property type="protein sequence ID" value="AGA69749.1"/>
    <property type="molecule type" value="Genomic_DNA"/>
</dbReference>
<dbReference type="GO" id="GO:0005886">
    <property type="term" value="C:plasma membrane"/>
    <property type="evidence" value="ECO:0007669"/>
    <property type="project" value="UniProtKB-SubCell"/>
</dbReference>
<organism evidence="8 9">
    <name type="scientific">Desulfitobacterium dichloroeliminans (strain LMG P-21439 / DCA1)</name>
    <dbReference type="NCBI Taxonomy" id="871963"/>
    <lineage>
        <taxon>Bacteria</taxon>
        <taxon>Bacillati</taxon>
        <taxon>Bacillota</taxon>
        <taxon>Clostridia</taxon>
        <taxon>Eubacteriales</taxon>
        <taxon>Desulfitobacteriaceae</taxon>
        <taxon>Desulfitobacterium</taxon>
    </lineage>
</organism>
<comment type="subcellular location">
    <subcellularLocation>
        <location evidence="1">Cell membrane</location>
        <topology evidence="1">Multi-pass membrane protein</topology>
    </subcellularLocation>
</comment>
<keyword evidence="4 7" id="KW-0812">Transmembrane</keyword>
<feature type="transmembrane region" description="Helical" evidence="7">
    <location>
        <begin position="6"/>
        <end position="24"/>
    </location>
</feature>
<evidence type="ECO:0000313" key="8">
    <source>
        <dbReference type="EMBL" id="AGA69749.1"/>
    </source>
</evidence>
<gene>
    <name evidence="8" type="ordered locus">Desdi_2323</name>
</gene>
<dbReference type="KEGG" id="ddl:Desdi_2323"/>
<dbReference type="PANTHER" id="PTHR34856">
    <property type="entry name" value="PROTEIN NRFD"/>
    <property type="match status" value="1"/>
</dbReference>
<dbReference type="PANTHER" id="PTHR34856:SF2">
    <property type="entry name" value="PROTEIN NRFD"/>
    <property type="match status" value="1"/>
</dbReference>